<reference evidence="1 2" key="1">
    <citation type="submission" date="2015-11" db="EMBL/GenBank/DDBJ databases">
        <title>Expanding the genomic diversity of Burkholderia species for the development of highly accurate diagnostics.</title>
        <authorList>
            <person name="Sahl J."/>
            <person name="Keim P."/>
            <person name="Wagner D."/>
        </authorList>
    </citation>
    <scope>NUCLEOTIDE SEQUENCE [LARGE SCALE GENOMIC DNA]</scope>
    <source>
        <strain evidence="1 2">MSMB1808WGS</strain>
    </source>
</reference>
<dbReference type="EMBL" id="LPBJ01000047">
    <property type="protein sequence ID" value="KVP97963.1"/>
    <property type="molecule type" value="Genomic_DNA"/>
</dbReference>
<evidence type="ECO:0008006" key="3">
    <source>
        <dbReference type="Google" id="ProtNLM"/>
    </source>
</evidence>
<organism evidence="1 2">
    <name type="scientific">Burkholderia ubonensis</name>
    <dbReference type="NCBI Taxonomy" id="101571"/>
    <lineage>
        <taxon>Bacteria</taxon>
        <taxon>Pseudomonadati</taxon>
        <taxon>Pseudomonadota</taxon>
        <taxon>Betaproteobacteria</taxon>
        <taxon>Burkholderiales</taxon>
        <taxon>Burkholderiaceae</taxon>
        <taxon>Burkholderia</taxon>
        <taxon>Burkholderia cepacia complex</taxon>
    </lineage>
</organism>
<dbReference type="AlphaFoldDB" id="A0AAW3MVJ5"/>
<sequence length="457" mass="50444">MRWMGELLMVLGEKPMGFSVGPQGPFSAAQLDTAEQFWIRVAKALDTSNAVTLDLVAAKLFGGAESWKALRAIPPGGPAASLYSFMVKSAAKGEFVASRLVTTLNTSIFLGEVNQFDDSEEQRRIRRARGYEGVLQRNPGFVEAAYELAKLIADSEPEKARTIMAQQLDMMDAMIPPDFAGTVKFRESETAYLEMKWFLYGLQVKAELYEEARATGSKSDRTLAKDNFGFRSCQPMLHLAIGDISHANRLLNKVKKHSELLDSVAFVMACEAYLHGRHDNFREHLFVALARSYDLRNYLETGNATPTAYGSVYCGQREWGTLFRITDKLFREVVGIRSAAVAFLSEAAVQDALRHIDSQLELGQVGVKTFNDMLEYGSYVHDAMSETTRHYAKQLAIIASPAMRENPVAIAGTAQTQAVSTPHSLSSAVPMKPTLSSKTWLTDSTPIALIKAGWTAD</sequence>
<evidence type="ECO:0000313" key="1">
    <source>
        <dbReference type="EMBL" id="KVP97963.1"/>
    </source>
</evidence>
<keyword evidence="2" id="KW-1185">Reference proteome</keyword>
<evidence type="ECO:0000313" key="2">
    <source>
        <dbReference type="Proteomes" id="UP000056453"/>
    </source>
</evidence>
<protein>
    <recommendedName>
        <fullName evidence="3">LA2681-like HEPN domain-containing protein</fullName>
    </recommendedName>
</protein>
<name>A0AAW3MVJ5_9BURK</name>
<comment type="caution">
    <text evidence="1">The sequence shown here is derived from an EMBL/GenBank/DDBJ whole genome shotgun (WGS) entry which is preliminary data.</text>
</comment>
<accession>A0AAW3MVJ5</accession>
<dbReference type="Proteomes" id="UP000056453">
    <property type="component" value="Unassembled WGS sequence"/>
</dbReference>
<proteinExistence type="predicted"/>
<gene>
    <name evidence="1" type="ORF">WJ96_05175</name>
</gene>